<organism evidence="2 3">
    <name type="scientific">Fluctibacter halophilus</name>
    <dbReference type="NCBI Taxonomy" id="226011"/>
    <lineage>
        <taxon>Bacteria</taxon>
        <taxon>Pseudomonadati</taxon>
        <taxon>Pseudomonadota</taxon>
        <taxon>Gammaproteobacteria</taxon>
        <taxon>Alteromonadales</taxon>
        <taxon>Alteromonadaceae</taxon>
        <taxon>Fluctibacter</taxon>
    </lineage>
</organism>
<sequence>MASFAVIIPAMNEASSIRAVIEDIRALHDCAVIVVDDASTDDTALVSERAGAIVLRHVVNMGAWRATQTGIRFARSQGIERVISMDADGQHLATEINKLLEASLRGTDVVIGSCLSRGSWGRHVTWQLLKWITRLGVSDLTSGLRCYNRNAIDVLCSEQATMFEYQDVGVLLMLRDVGLRCQEIEVLMNERENGISRIFYSWLAVGKYLLYTLVLSTTKAGSVSTKHYKERLKLGENSE</sequence>
<reference evidence="2 3" key="1">
    <citation type="submission" date="2021-10" db="EMBL/GenBank/DDBJ databases">
        <title>Draft genome of Aestuariibacter halophilus JC2043.</title>
        <authorList>
            <person name="Emsley S.A."/>
            <person name="Pfannmuller K.M."/>
            <person name="Ushijima B."/>
            <person name="Saw J.H."/>
            <person name="Videau P."/>
        </authorList>
    </citation>
    <scope>NUCLEOTIDE SEQUENCE [LARGE SCALE GENOMIC DNA]</scope>
    <source>
        <strain evidence="2 3">JC2043</strain>
    </source>
</reference>
<dbReference type="InterPro" id="IPR001173">
    <property type="entry name" value="Glyco_trans_2-like"/>
</dbReference>
<proteinExistence type="predicted"/>
<feature type="domain" description="Glycosyltransferase 2-like" evidence="1">
    <location>
        <begin position="6"/>
        <end position="128"/>
    </location>
</feature>
<dbReference type="PANTHER" id="PTHR48090">
    <property type="entry name" value="UNDECAPRENYL-PHOSPHATE 4-DEOXY-4-FORMAMIDO-L-ARABINOSE TRANSFERASE-RELATED"/>
    <property type="match status" value="1"/>
</dbReference>
<dbReference type="Proteomes" id="UP001520878">
    <property type="component" value="Unassembled WGS sequence"/>
</dbReference>
<evidence type="ECO:0000313" key="2">
    <source>
        <dbReference type="EMBL" id="MCC2614817.1"/>
    </source>
</evidence>
<dbReference type="CDD" id="cd04179">
    <property type="entry name" value="DPM_DPG-synthase_like"/>
    <property type="match status" value="1"/>
</dbReference>
<accession>A0ABS8G2K5</accession>
<evidence type="ECO:0000259" key="1">
    <source>
        <dbReference type="Pfam" id="PF00535"/>
    </source>
</evidence>
<comment type="caution">
    <text evidence="2">The sequence shown here is derived from an EMBL/GenBank/DDBJ whole genome shotgun (WGS) entry which is preliminary data.</text>
</comment>
<evidence type="ECO:0000313" key="3">
    <source>
        <dbReference type="Proteomes" id="UP001520878"/>
    </source>
</evidence>
<dbReference type="Gene3D" id="3.90.550.10">
    <property type="entry name" value="Spore Coat Polysaccharide Biosynthesis Protein SpsA, Chain A"/>
    <property type="match status" value="1"/>
</dbReference>
<dbReference type="Pfam" id="PF00535">
    <property type="entry name" value="Glycos_transf_2"/>
    <property type="match status" value="1"/>
</dbReference>
<gene>
    <name evidence="2" type="ORF">LJ739_01015</name>
</gene>
<dbReference type="InterPro" id="IPR050256">
    <property type="entry name" value="Glycosyltransferase_2"/>
</dbReference>
<dbReference type="EMBL" id="JAJEWP010000001">
    <property type="protein sequence ID" value="MCC2614817.1"/>
    <property type="molecule type" value="Genomic_DNA"/>
</dbReference>
<dbReference type="PANTHER" id="PTHR48090:SF7">
    <property type="entry name" value="RFBJ PROTEIN"/>
    <property type="match status" value="1"/>
</dbReference>
<dbReference type="SUPFAM" id="SSF53448">
    <property type="entry name" value="Nucleotide-diphospho-sugar transferases"/>
    <property type="match status" value="1"/>
</dbReference>
<name>A0ABS8G2K5_9ALTE</name>
<dbReference type="RefSeq" id="WP_229156733.1">
    <property type="nucleotide sequence ID" value="NZ_JAJEWP010000001.1"/>
</dbReference>
<dbReference type="InterPro" id="IPR029044">
    <property type="entry name" value="Nucleotide-diphossugar_trans"/>
</dbReference>
<keyword evidence="3" id="KW-1185">Reference proteome</keyword>
<protein>
    <submittedName>
        <fullName evidence="2">Glycosyltransferase family 2 protein</fullName>
    </submittedName>
</protein>